<dbReference type="GO" id="GO:0044458">
    <property type="term" value="P:motile cilium assembly"/>
    <property type="evidence" value="ECO:0007669"/>
    <property type="project" value="TreeGrafter"/>
</dbReference>
<proteinExistence type="predicted"/>
<reference evidence="1 2" key="1">
    <citation type="submission" date="2014-07" db="EMBL/GenBank/DDBJ databases">
        <title>Genomic and transcriptomic analysis on Apis cerana provide comprehensive insights into honey bee biology.</title>
        <authorList>
            <person name="Diao Q."/>
            <person name="Sun L."/>
            <person name="Zheng H."/>
            <person name="Zheng H."/>
            <person name="Xu S."/>
            <person name="Wang S."/>
            <person name="Zeng Z."/>
            <person name="Hu F."/>
            <person name="Su S."/>
            <person name="Wu J."/>
        </authorList>
    </citation>
    <scope>NUCLEOTIDE SEQUENCE [LARGE SCALE GENOMIC DNA]</scope>
    <source>
        <tissue evidence="1">Pupae without intestine</tissue>
    </source>
</reference>
<dbReference type="STRING" id="94128.A0A2A3E906"/>
<name>A0A2A3E906_APICC</name>
<dbReference type="AlphaFoldDB" id="A0A2A3E906"/>
<keyword evidence="2" id="KW-1185">Reference proteome</keyword>
<dbReference type="Proteomes" id="UP000242457">
    <property type="component" value="Unassembled WGS sequence"/>
</dbReference>
<dbReference type="InterPro" id="IPR029676">
    <property type="entry name" value="CFAP221"/>
</dbReference>
<dbReference type="GO" id="GO:0003341">
    <property type="term" value="P:cilium movement"/>
    <property type="evidence" value="ECO:0007669"/>
    <property type="project" value="InterPro"/>
</dbReference>
<dbReference type="OrthoDB" id="5538672at2759"/>
<gene>
    <name evidence="1" type="ORF">APICC_04020</name>
</gene>
<sequence length="494" mass="58816">MDIDIFNETQYCIDKIKKKYVDKFKIELENGTLNIIPSKLKFTFDSDNFKIQEKTIEIANYFSKPCPIQFLPLETQYFKIKNISQRKTWLNPGSVFKINILFMPDENKNYDDVLKIRYLDDQIMQIKVCAKMKPKFSFPTTINFGNVPLGRMVYYKIPIYSHAEKEISFSIILSNEESCVDIYPRCGRIKPKQKPVTIMVIYKPLRYISMNFQIRIFISDLCKTPYVINFYAYTRPGLLRETLENVKLKMKSKTNKKKIDTNIYKEIKPIPIKKDKPKYYLNNSSIKYMSFENILLKQCAYFPSNTLHAVNCILNLKIRKSYNKYELKGALGTILFQTMDQKMKKLKKFLIKVEDYYQKNEQTKFHHKPKVNYGKFDPNQITEIKTQREQIWNKYKNLIMNSEKCLFEKQKVEKLRQRILRASQKYPTSISAPSKKEDSFFHKCKILPFLQVARKIILKNRLLKVLTNLQKITPELIRQFEEPTIENQLLMIQI</sequence>
<dbReference type="EMBL" id="KZ288340">
    <property type="protein sequence ID" value="PBC27752.1"/>
    <property type="molecule type" value="Genomic_DNA"/>
</dbReference>
<dbReference type="GO" id="GO:0097729">
    <property type="term" value="C:9+2 motile cilium"/>
    <property type="evidence" value="ECO:0007669"/>
    <property type="project" value="TreeGrafter"/>
</dbReference>
<organism evidence="1 2">
    <name type="scientific">Apis cerana cerana</name>
    <name type="common">Oriental honeybee</name>
    <dbReference type="NCBI Taxonomy" id="94128"/>
    <lineage>
        <taxon>Eukaryota</taxon>
        <taxon>Metazoa</taxon>
        <taxon>Ecdysozoa</taxon>
        <taxon>Arthropoda</taxon>
        <taxon>Hexapoda</taxon>
        <taxon>Insecta</taxon>
        <taxon>Pterygota</taxon>
        <taxon>Neoptera</taxon>
        <taxon>Endopterygota</taxon>
        <taxon>Hymenoptera</taxon>
        <taxon>Apocrita</taxon>
        <taxon>Aculeata</taxon>
        <taxon>Apoidea</taxon>
        <taxon>Anthophila</taxon>
        <taxon>Apidae</taxon>
        <taxon>Apis</taxon>
    </lineage>
</organism>
<dbReference type="PANTHER" id="PTHR46500:SF1">
    <property type="entry name" value="CILIA- AND FLAGELLA-ASSOCIATED PROTEIN 221"/>
    <property type="match status" value="1"/>
</dbReference>
<accession>A0A2A3E906</accession>
<protein>
    <submittedName>
        <fullName evidence="1">Primary ciliary dyskinesia protein</fullName>
    </submittedName>
</protein>
<dbReference type="PANTHER" id="PTHR46500">
    <property type="entry name" value="CILIA- AND FLAGELLA-ASSOCIATED PROTEIN 221"/>
    <property type="match status" value="1"/>
</dbReference>
<evidence type="ECO:0000313" key="1">
    <source>
        <dbReference type="EMBL" id="PBC27752.1"/>
    </source>
</evidence>
<dbReference type="Gene3D" id="2.60.40.10">
    <property type="entry name" value="Immunoglobulins"/>
    <property type="match status" value="1"/>
</dbReference>
<dbReference type="InterPro" id="IPR013783">
    <property type="entry name" value="Ig-like_fold"/>
</dbReference>
<evidence type="ECO:0000313" key="2">
    <source>
        <dbReference type="Proteomes" id="UP000242457"/>
    </source>
</evidence>